<feature type="region of interest" description="Disordered" evidence="1">
    <location>
        <begin position="1"/>
        <end position="35"/>
    </location>
</feature>
<reference evidence="2" key="1">
    <citation type="journal article" date="2021" name="bioRxiv">
        <title>Whole Genome Assembly and Annotation of Northern Wild Rice, Zizania palustris L., Supports a Whole Genome Duplication in the Zizania Genus.</title>
        <authorList>
            <person name="Haas M."/>
            <person name="Kono T."/>
            <person name="Macchietto M."/>
            <person name="Millas R."/>
            <person name="McGilp L."/>
            <person name="Shao M."/>
            <person name="Duquette J."/>
            <person name="Hirsch C.N."/>
            <person name="Kimball J."/>
        </authorList>
    </citation>
    <scope>NUCLEOTIDE SEQUENCE</scope>
    <source>
        <tissue evidence="2">Fresh leaf tissue</tissue>
    </source>
</reference>
<dbReference type="EMBL" id="JAAALK010000079">
    <property type="protein sequence ID" value="KAG8096865.1"/>
    <property type="molecule type" value="Genomic_DNA"/>
</dbReference>
<organism evidence="2 3">
    <name type="scientific">Zizania palustris</name>
    <name type="common">Northern wild rice</name>
    <dbReference type="NCBI Taxonomy" id="103762"/>
    <lineage>
        <taxon>Eukaryota</taxon>
        <taxon>Viridiplantae</taxon>
        <taxon>Streptophyta</taxon>
        <taxon>Embryophyta</taxon>
        <taxon>Tracheophyta</taxon>
        <taxon>Spermatophyta</taxon>
        <taxon>Magnoliopsida</taxon>
        <taxon>Liliopsida</taxon>
        <taxon>Poales</taxon>
        <taxon>Poaceae</taxon>
        <taxon>BOP clade</taxon>
        <taxon>Oryzoideae</taxon>
        <taxon>Oryzeae</taxon>
        <taxon>Zizaniinae</taxon>
        <taxon>Zizania</taxon>
    </lineage>
</organism>
<dbReference type="AlphaFoldDB" id="A0A8J6BYS1"/>
<dbReference type="Proteomes" id="UP000729402">
    <property type="component" value="Unassembled WGS sequence"/>
</dbReference>
<proteinExistence type="predicted"/>
<protein>
    <submittedName>
        <fullName evidence="2">Uncharacterized protein</fullName>
    </submittedName>
</protein>
<accession>A0A8J6BYS1</accession>
<evidence type="ECO:0000313" key="2">
    <source>
        <dbReference type="EMBL" id="KAG8096865.1"/>
    </source>
</evidence>
<reference evidence="2" key="2">
    <citation type="submission" date="2021-02" db="EMBL/GenBank/DDBJ databases">
        <authorList>
            <person name="Kimball J.A."/>
            <person name="Haas M.W."/>
            <person name="Macchietto M."/>
            <person name="Kono T."/>
            <person name="Duquette J."/>
            <person name="Shao M."/>
        </authorList>
    </citation>
    <scope>NUCLEOTIDE SEQUENCE</scope>
    <source>
        <tissue evidence="2">Fresh leaf tissue</tissue>
    </source>
</reference>
<name>A0A8J6BYS1_ZIZPA</name>
<feature type="region of interest" description="Disordered" evidence="1">
    <location>
        <begin position="104"/>
        <end position="152"/>
    </location>
</feature>
<feature type="compositionally biased region" description="Polar residues" evidence="1">
    <location>
        <begin position="125"/>
        <end position="135"/>
    </location>
</feature>
<evidence type="ECO:0000256" key="1">
    <source>
        <dbReference type="SAM" id="MobiDB-lite"/>
    </source>
</evidence>
<gene>
    <name evidence="2" type="ORF">GUJ93_ZPchr0013g36393</name>
</gene>
<feature type="compositionally biased region" description="Basic residues" evidence="1">
    <location>
        <begin position="1"/>
        <end position="10"/>
    </location>
</feature>
<comment type="caution">
    <text evidence="2">The sequence shown here is derived from an EMBL/GenBank/DDBJ whole genome shotgun (WGS) entry which is preliminary data.</text>
</comment>
<evidence type="ECO:0000313" key="3">
    <source>
        <dbReference type="Proteomes" id="UP000729402"/>
    </source>
</evidence>
<keyword evidence="3" id="KW-1185">Reference proteome</keyword>
<sequence>MRLKRRRHILPKRDPIEGAQATGDERAPDGVTASRAHTVGTRKGRDGAVLLLPSATRRAALPQRVVCLPKFSWCWTCSARLRYGATASSATGWNGAYREGSGIEGTCAGKARRGRNGVAREKSVGFTNDAGSNANPEKRGRMHATAGGKLPK</sequence>